<dbReference type="STRING" id="655819.J5J2W3"/>
<dbReference type="HOGENOM" id="CLU_871491_0_0_1"/>
<keyword evidence="3" id="KW-1185">Reference proteome</keyword>
<dbReference type="RefSeq" id="XP_008603213.1">
    <property type="nucleotide sequence ID" value="XM_008604991.1"/>
</dbReference>
<dbReference type="EMBL" id="JH725222">
    <property type="protein sequence ID" value="EJP61148.1"/>
    <property type="molecule type" value="Genomic_DNA"/>
</dbReference>
<proteinExistence type="predicted"/>
<evidence type="ECO:0000313" key="3">
    <source>
        <dbReference type="Proteomes" id="UP000002762"/>
    </source>
</evidence>
<feature type="compositionally biased region" description="Basic and acidic residues" evidence="1">
    <location>
        <begin position="100"/>
        <end position="111"/>
    </location>
</feature>
<name>J5J2W3_BEAB2</name>
<evidence type="ECO:0000256" key="1">
    <source>
        <dbReference type="SAM" id="MobiDB-lite"/>
    </source>
</evidence>
<feature type="region of interest" description="Disordered" evidence="1">
    <location>
        <begin position="193"/>
        <end position="222"/>
    </location>
</feature>
<dbReference type="GeneID" id="19892906"/>
<protein>
    <submittedName>
        <fullName evidence="2">Uncharacterized protein</fullName>
    </submittedName>
</protein>
<dbReference type="Proteomes" id="UP000002762">
    <property type="component" value="Unassembled WGS sequence"/>
</dbReference>
<feature type="region of interest" description="Disordered" evidence="1">
    <location>
        <begin position="85"/>
        <end position="111"/>
    </location>
</feature>
<evidence type="ECO:0000313" key="2">
    <source>
        <dbReference type="EMBL" id="EJP61148.1"/>
    </source>
</evidence>
<dbReference type="InParanoid" id="J5J2W3"/>
<dbReference type="AlphaFoldDB" id="J5J2W3"/>
<feature type="compositionally biased region" description="Polar residues" evidence="1">
    <location>
        <begin position="85"/>
        <end position="98"/>
    </location>
</feature>
<feature type="region of interest" description="Disordered" evidence="1">
    <location>
        <begin position="260"/>
        <end position="318"/>
    </location>
</feature>
<gene>
    <name evidence="2" type="ORF">BBA_09894</name>
</gene>
<reference evidence="2 3" key="1">
    <citation type="journal article" date="2012" name="Sci. Rep.">
        <title>Genomic perspectives on the evolution of fungal entomopathogenicity in Beauveria bassiana.</title>
        <authorList>
            <person name="Xiao G."/>
            <person name="Ying S.H."/>
            <person name="Zheng P."/>
            <person name="Wang Z.L."/>
            <person name="Zhang S."/>
            <person name="Xie X.Q."/>
            <person name="Shang Y."/>
            <person name="St Leger R.J."/>
            <person name="Zhao G.P."/>
            <person name="Wang C."/>
            <person name="Feng M.G."/>
        </authorList>
    </citation>
    <scope>NUCLEOTIDE SEQUENCE [LARGE SCALE GENOMIC DNA]</scope>
    <source>
        <strain evidence="2 3">ARSEF 2860</strain>
    </source>
</reference>
<sequence length="318" mass="35299">MQEQQFAANAEQLQNDFTAQNRRILALRDEERDTLARLSSLQQIEVEQVLRLETLQADEQNRQSEIAELEQRRANLREEIRLDLLTTSENGQAGTASQERMPDHDASLRQEEAPQVEQLVAEEERLRALVADLTLQVGRLNDDRQGQVASMAAVETQHRSAVEELMAKESALRSEIEQLEAIVQRLQARLNETAANEKDASEGECSSVDSGVQPPSPPALGTHVAQIARSDDCDETEESRAASGQQTGLALEHMVWEALHSDDEVSNASNDTGNAGDRRSSTASVSATEQLMETSEVQQDSEQVRYSFHGSQAWPDKL</sequence>
<organism evidence="2 3">
    <name type="scientific">Beauveria bassiana (strain ARSEF 2860)</name>
    <name type="common">White muscardine disease fungus</name>
    <name type="synonym">Tritirachium shiotae</name>
    <dbReference type="NCBI Taxonomy" id="655819"/>
    <lineage>
        <taxon>Eukaryota</taxon>
        <taxon>Fungi</taxon>
        <taxon>Dikarya</taxon>
        <taxon>Ascomycota</taxon>
        <taxon>Pezizomycotina</taxon>
        <taxon>Sordariomycetes</taxon>
        <taxon>Hypocreomycetidae</taxon>
        <taxon>Hypocreales</taxon>
        <taxon>Cordycipitaceae</taxon>
        <taxon>Beauveria</taxon>
    </lineage>
</organism>
<feature type="compositionally biased region" description="Polar residues" evidence="1">
    <location>
        <begin position="281"/>
        <end position="301"/>
    </location>
</feature>
<accession>J5J2W3</accession>